<evidence type="ECO:0000256" key="1">
    <source>
        <dbReference type="SAM" id="MobiDB-lite"/>
    </source>
</evidence>
<dbReference type="PANTHER" id="PTHR43135">
    <property type="entry name" value="ALPHA-D-RIBOSE 1-METHYLPHOSPHONATE 5-TRIPHOSPHATE DIPHOSPHATASE"/>
    <property type="match status" value="1"/>
</dbReference>
<dbReference type="EMBL" id="CP146369">
    <property type="protein sequence ID" value="WWT54720.1"/>
    <property type="molecule type" value="Genomic_DNA"/>
</dbReference>
<name>A0ABZ2IAR3_9CAUL</name>
<dbReference type="PANTHER" id="PTHR43135:SF3">
    <property type="entry name" value="ALPHA-D-RIBOSE 1-METHYLPHOSPHONATE 5-TRIPHOSPHATE DIPHOSPHATASE"/>
    <property type="match status" value="1"/>
</dbReference>
<proteinExistence type="predicted"/>
<dbReference type="RefSeq" id="WP_338577126.1">
    <property type="nucleotide sequence ID" value="NZ_CP146369.1"/>
</dbReference>
<evidence type="ECO:0000313" key="4">
    <source>
        <dbReference type="EMBL" id="WWT54720.1"/>
    </source>
</evidence>
<feature type="chain" id="PRO_5045702924" evidence="2">
    <location>
        <begin position="23"/>
        <end position="447"/>
    </location>
</feature>
<dbReference type="InterPro" id="IPR051781">
    <property type="entry name" value="Metallo-dep_Hydrolase"/>
</dbReference>
<dbReference type="Gene3D" id="2.30.40.10">
    <property type="entry name" value="Urease, subunit C, domain 1"/>
    <property type="match status" value="1"/>
</dbReference>
<dbReference type="InterPro" id="IPR011059">
    <property type="entry name" value="Metal-dep_hydrolase_composite"/>
</dbReference>
<evidence type="ECO:0000259" key="3">
    <source>
        <dbReference type="Pfam" id="PF01979"/>
    </source>
</evidence>
<evidence type="ECO:0000313" key="5">
    <source>
        <dbReference type="Proteomes" id="UP001363460"/>
    </source>
</evidence>
<feature type="signal peptide" evidence="2">
    <location>
        <begin position="1"/>
        <end position="22"/>
    </location>
</feature>
<keyword evidence="5" id="KW-1185">Reference proteome</keyword>
<protein>
    <submittedName>
        <fullName evidence="4">Amidohydrolase family protein</fullName>
    </submittedName>
</protein>
<feature type="domain" description="Amidohydrolase-related" evidence="3">
    <location>
        <begin position="322"/>
        <end position="407"/>
    </location>
</feature>
<dbReference type="SUPFAM" id="SSF51338">
    <property type="entry name" value="Composite domain of metallo-dependent hydrolases"/>
    <property type="match status" value="1"/>
</dbReference>
<evidence type="ECO:0000256" key="2">
    <source>
        <dbReference type="SAM" id="SignalP"/>
    </source>
</evidence>
<dbReference type="InterPro" id="IPR032466">
    <property type="entry name" value="Metal_Hydrolase"/>
</dbReference>
<reference evidence="4 5" key="1">
    <citation type="submission" date="2024-02" db="EMBL/GenBank/DDBJ databases">
        <title>Distribution and functional of Brevundimonas-related endobacteria within Verticillium dahliae.</title>
        <authorList>
            <person name="Zeng H."/>
        </authorList>
    </citation>
    <scope>NUCLEOTIDE SEQUENCE [LARGE SCALE GENOMIC DNA]</scope>
    <source>
        <strain evidence="4 5">TRM 44200</strain>
    </source>
</reference>
<dbReference type="Proteomes" id="UP001363460">
    <property type="component" value="Chromosome"/>
</dbReference>
<keyword evidence="2" id="KW-0732">Signal</keyword>
<dbReference type="SUPFAM" id="SSF51556">
    <property type="entry name" value="Metallo-dependent hydrolases"/>
    <property type="match status" value="1"/>
</dbReference>
<organism evidence="4 5">
    <name type="scientific">Brevundimonas olei</name>
    <dbReference type="NCBI Taxonomy" id="657642"/>
    <lineage>
        <taxon>Bacteria</taxon>
        <taxon>Pseudomonadati</taxon>
        <taxon>Pseudomonadota</taxon>
        <taxon>Alphaproteobacteria</taxon>
        <taxon>Caulobacterales</taxon>
        <taxon>Caulobacteraceae</taxon>
        <taxon>Brevundimonas</taxon>
    </lineage>
</organism>
<dbReference type="Gene3D" id="3.20.20.140">
    <property type="entry name" value="Metal-dependent hydrolases"/>
    <property type="match status" value="1"/>
</dbReference>
<accession>A0ABZ2IAR3</accession>
<dbReference type="Pfam" id="PF01979">
    <property type="entry name" value="Amidohydro_1"/>
    <property type="match status" value="1"/>
</dbReference>
<feature type="region of interest" description="Disordered" evidence="1">
    <location>
        <begin position="135"/>
        <end position="155"/>
    </location>
</feature>
<gene>
    <name evidence="4" type="ORF">V8J38_15945</name>
</gene>
<dbReference type="InterPro" id="IPR006680">
    <property type="entry name" value="Amidohydro-rel"/>
</dbReference>
<sequence length="447" mass="45731">MRIKTLLAGAVAAIALTGPALAQDVAITGGQVLTGTSVIENGTVVIRNGKVVSVGTGGAPAGLRVIDARGKIVTPGFVAVDSGLAGTEVGSVRGSNDLSNRANTLTAAFDLSYGLDPWSFTLPTARLGGVTRAVVTPQHGGSGGGHSHDDSDFAGAGAGGFQTPGLFAGQAAVIKLGGADILVKPRVAMVAPFGEAGKAVAGGARGAEFVLFKETLAEVRTYARNKAAYDRAALRDLSLSRADLEALIPVAEGRMPLIVTVNRAADIQQVLRLAREEGVKIILDGAAEGWLVADEIAAANVPVLLHPITNLPSNFEMRAARMQNAAALNAAGVVIAIKGNEGSAHRARDIRYNAGNAVSHGLPFAAAIQAITVNPARIFGFDGQFGELKAGAAGDVVVWSGDPLEPLSQPSAVLIDGVEQPLQARNLLLRDRYRTGGEGAMPPAYGN</sequence>